<dbReference type="InterPro" id="IPR041394">
    <property type="entry name" value="HEPN_Cthe2314"/>
</dbReference>
<proteinExistence type="predicted"/>
<dbReference type="EMBL" id="VIXF01000002">
    <property type="protein sequence ID" value="MBN9897772.1"/>
    <property type="molecule type" value="Genomic_DNA"/>
</dbReference>
<protein>
    <recommendedName>
        <fullName evidence="1">Cthe-2314-like HEPN domain-containing protein</fullName>
    </recommendedName>
</protein>
<dbReference type="RefSeq" id="WP_206904548.1">
    <property type="nucleotide sequence ID" value="NZ_JAWUAH010000034.1"/>
</dbReference>
<reference evidence="2" key="1">
    <citation type="submission" date="2019-07" db="EMBL/GenBank/DDBJ databases">
        <authorList>
            <person name="Lazarte J.N."/>
            <person name="Poliero A."/>
            <person name="Beron C."/>
        </authorList>
    </citation>
    <scope>NUCLEOTIDE SEQUENCE</scope>
    <source>
        <strain evidence="2">FCC7</strain>
    </source>
</reference>
<sequence length="249" mass="29430">MTIKIDLFEFPTKEEMTPLLKESPLYSYRIKGDLFCWTREELAGFDMIDHHIAAQDLSRSLNNRIFQLDLSYSYLLYYSKRGISDGEYPYFKKMPEEEWTNKIHFENYVDILFSKAFTALDLLAHLLFACLGLKTEKKVKGKTKNINKSFNNAMFQIKKLDRELYNKLDKIRDSLEFQKASKVRNDIIHNQPPYEMRNEKVKSPGGTETVIVKYVPSKEILNIARDLLELMRQIFIIVEDFLKEKQLCL</sequence>
<evidence type="ECO:0000313" key="3">
    <source>
        <dbReference type="Proteomes" id="UP000775627"/>
    </source>
</evidence>
<dbReference type="Proteomes" id="UP000775627">
    <property type="component" value="Unassembled WGS sequence"/>
</dbReference>
<reference evidence="2" key="2">
    <citation type="journal article" date="2021" name="J. Invertebr. Pathol.">
        <title>Molecular characterization of a Bacillus thuringiensis strain from Argentina, toxic against Lepidoptera and Coleoptera, based on its whole-genome and Cry protein analysis.</title>
        <authorList>
            <person name="Nicolas Lazarte J."/>
            <person name="Pia Valacco M."/>
            <person name="Moreno S."/>
            <person name="Salerno G.L."/>
            <person name="Beron C.M."/>
        </authorList>
    </citation>
    <scope>NUCLEOTIDE SEQUENCE</scope>
    <source>
        <strain evidence="2">FCC7</strain>
    </source>
</reference>
<name>A0AAW4HQP4_BACTU</name>
<gene>
    <name evidence="2" type="ORF">FME64_10080</name>
</gene>
<dbReference type="AlphaFoldDB" id="A0AAW4HQP4"/>
<accession>A0AAW4HQP4</accession>
<organism evidence="2 3">
    <name type="scientific">Bacillus thuringiensis</name>
    <dbReference type="NCBI Taxonomy" id="1428"/>
    <lineage>
        <taxon>Bacteria</taxon>
        <taxon>Bacillati</taxon>
        <taxon>Bacillota</taxon>
        <taxon>Bacilli</taxon>
        <taxon>Bacillales</taxon>
        <taxon>Bacillaceae</taxon>
        <taxon>Bacillus</taxon>
        <taxon>Bacillus cereus group</taxon>
    </lineage>
</organism>
<feature type="domain" description="Cthe-2314-like HEPN" evidence="1">
    <location>
        <begin position="59"/>
        <end position="217"/>
    </location>
</feature>
<evidence type="ECO:0000313" key="2">
    <source>
        <dbReference type="EMBL" id="MBN9897772.1"/>
    </source>
</evidence>
<comment type="caution">
    <text evidence="2">The sequence shown here is derived from an EMBL/GenBank/DDBJ whole genome shotgun (WGS) entry which is preliminary data.</text>
</comment>
<evidence type="ECO:0000259" key="1">
    <source>
        <dbReference type="Pfam" id="PF18730"/>
    </source>
</evidence>
<dbReference type="Pfam" id="PF18730">
    <property type="entry name" value="HEPN_Cthe2314"/>
    <property type="match status" value="1"/>
</dbReference>